<gene>
    <name evidence="4" type="ORF">SAMN05444336_102229</name>
</gene>
<dbReference type="OrthoDB" id="7659420at2"/>
<keyword evidence="3" id="KW-1133">Transmembrane helix</keyword>
<dbReference type="Proteomes" id="UP000199118">
    <property type="component" value="Unassembled WGS sequence"/>
</dbReference>
<feature type="compositionally biased region" description="Acidic residues" evidence="2">
    <location>
        <begin position="152"/>
        <end position="164"/>
    </location>
</feature>
<feature type="region of interest" description="Disordered" evidence="2">
    <location>
        <begin position="1"/>
        <end position="169"/>
    </location>
</feature>
<dbReference type="EMBL" id="FNMZ01000002">
    <property type="protein sequence ID" value="SDW74035.1"/>
    <property type="molecule type" value="Genomic_DNA"/>
</dbReference>
<accession>A0A1H2W0B6</accession>
<keyword evidence="3" id="KW-0472">Membrane</keyword>
<feature type="compositionally biased region" description="Acidic residues" evidence="2">
    <location>
        <begin position="106"/>
        <end position="115"/>
    </location>
</feature>
<evidence type="ECO:0000256" key="2">
    <source>
        <dbReference type="SAM" id="MobiDB-lite"/>
    </source>
</evidence>
<dbReference type="RefSeq" id="WP_092680502.1">
    <property type="nucleotide sequence ID" value="NZ_FNMZ01000002.1"/>
</dbReference>
<keyword evidence="1" id="KW-0175">Coiled coil</keyword>
<keyword evidence="5" id="KW-1185">Reference proteome</keyword>
<evidence type="ECO:0000313" key="4">
    <source>
        <dbReference type="EMBL" id="SDW74035.1"/>
    </source>
</evidence>
<feature type="compositionally biased region" description="Basic and acidic residues" evidence="2">
    <location>
        <begin position="86"/>
        <end position="102"/>
    </location>
</feature>
<evidence type="ECO:0000313" key="5">
    <source>
        <dbReference type="Proteomes" id="UP000199118"/>
    </source>
</evidence>
<keyword evidence="3" id="KW-0812">Transmembrane</keyword>
<evidence type="ECO:0000256" key="3">
    <source>
        <dbReference type="SAM" id="Phobius"/>
    </source>
</evidence>
<dbReference type="AlphaFoldDB" id="A0A1H2W0B6"/>
<feature type="coiled-coil region" evidence="1">
    <location>
        <begin position="283"/>
        <end position="363"/>
    </location>
</feature>
<evidence type="ECO:0000256" key="1">
    <source>
        <dbReference type="SAM" id="Coils"/>
    </source>
</evidence>
<name>A0A1H2W0B6_9RHOB</name>
<sequence length="523" mass="53336">MTNEKKPDDGPDTQAMTPAEGQRPDIGAENTAEEIAGAEPVPVDPEAGPHSDPESDLQSGPQSGPVHDAEIVEPPADTVETIAGSEHPDSDPEAGDLHRDPVEDPVPAEDPDAAGEAELAAGLDADTELTERDASVADDYPEPEPAPAPLPDYDDQPPEDEPAYEEQGRSSLAARALQGLVILLVGAAIALWALPRVTPMLPASMAEALAPASAVTPEDLAALEADFDARIAELEAAAPTAPDMGPVTARLDDFGARLEALEGAGPAAGAGGSDMAEANQSAISSLRAELEQISATLAELGSLPPEAAQTLASASQRAASLSEKVDTLTSRLDAAEARFDERATAAEAAALAAQEEAEAAEKRATLAAGFRAIGQALDEGRAFAEPLREIAAYAEPPEALANAAAGGVPTLSSLRARFTDAGRRAMEAQGLAEAGDGFFDRAAASLKARVSGVPVDAMEGDGLEARLGRAAAALRDGDLGAALDALDGIPTPAEEAMADWLADARARRAAVSAAAAWRTELGG</sequence>
<protein>
    <submittedName>
        <fullName evidence="4">Inner membrane protein</fullName>
    </submittedName>
</protein>
<proteinExistence type="predicted"/>
<organism evidence="4 5">
    <name type="scientific">Albimonas donghaensis</name>
    <dbReference type="NCBI Taxonomy" id="356660"/>
    <lineage>
        <taxon>Bacteria</taxon>
        <taxon>Pseudomonadati</taxon>
        <taxon>Pseudomonadota</taxon>
        <taxon>Alphaproteobacteria</taxon>
        <taxon>Rhodobacterales</taxon>
        <taxon>Paracoccaceae</taxon>
        <taxon>Albimonas</taxon>
    </lineage>
</organism>
<dbReference type="STRING" id="356660.SAMN05444336_102229"/>
<reference evidence="4 5" key="1">
    <citation type="submission" date="2016-10" db="EMBL/GenBank/DDBJ databases">
        <authorList>
            <person name="de Groot N.N."/>
        </authorList>
    </citation>
    <scope>NUCLEOTIDE SEQUENCE [LARGE SCALE GENOMIC DNA]</scope>
    <source>
        <strain evidence="4 5">DSM 17890</strain>
    </source>
</reference>
<feature type="transmembrane region" description="Helical" evidence="3">
    <location>
        <begin position="176"/>
        <end position="194"/>
    </location>
</feature>